<feature type="compositionally biased region" description="Acidic residues" evidence="1">
    <location>
        <begin position="33"/>
        <end position="78"/>
    </location>
</feature>
<feature type="region of interest" description="Disordered" evidence="1">
    <location>
        <begin position="27"/>
        <end position="166"/>
    </location>
</feature>
<sequence length="166" mass="18222">MSWEWCLFCDDEADLVVDPEFDAVLIVYSATSEENEDDDGDDDGNDDGDNDGDDDGDNDGDDDGDNDGDDDGDNDGDDGNNTGNKRKQSKQTKTSNQNPEVSTPAKNTRNQSRKVSAPTTQAMENPRKRRWDSLQAAPEDTAPSEGEETDDAPLPMKKKAKSRKRT</sequence>
<reference evidence="2" key="1">
    <citation type="submission" date="2022-11" db="EMBL/GenBank/DDBJ databases">
        <title>Genome Resource of Sclerotinia nivalis Strain SnTB1, a Plant Pathogen Isolated from American Ginseng.</title>
        <authorList>
            <person name="Fan S."/>
        </authorList>
    </citation>
    <scope>NUCLEOTIDE SEQUENCE</scope>
    <source>
        <strain evidence="2">SnTB1</strain>
    </source>
</reference>
<dbReference type="Proteomes" id="UP001152300">
    <property type="component" value="Unassembled WGS sequence"/>
</dbReference>
<name>A0A9X0DNV2_9HELO</name>
<gene>
    <name evidence="2" type="ORF">OCU04_004763</name>
</gene>
<dbReference type="EMBL" id="JAPEIS010000004">
    <property type="protein sequence ID" value="KAJ8067413.1"/>
    <property type="molecule type" value="Genomic_DNA"/>
</dbReference>
<evidence type="ECO:0000313" key="3">
    <source>
        <dbReference type="Proteomes" id="UP001152300"/>
    </source>
</evidence>
<feature type="compositionally biased region" description="Basic residues" evidence="1">
    <location>
        <begin position="156"/>
        <end position="166"/>
    </location>
</feature>
<protein>
    <submittedName>
        <fullName evidence="2">Uncharacterized protein</fullName>
    </submittedName>
</protein>
<feature type="compositionally biased region" description="Polar residues" evidence="1">
    <location>
        <begin position="91"/>
        <end position="123"/>
    </location>
</feature>
<evidence type="ECO:0000313" key="2">
    <source>
        <dbReference type="EMBL" id="KAJ8067413.1"/>
    </source>
</evidence>
<accession>A0A9X0DNV2</accession>
<dbReference type="AlphaFoldDB" id="A0A9X0DNV2"/>
<organism evidence="2 3">
    <name type="scientific">Sclerotinia nivalis</name>
    <dbReference type="NCBI Taxonomy" id="352851"/>
    <lineage>
        <taxon>Eukaryota</taxon>
        <taxon>Fungi</taxon>
        <taxon>Dikarya</taxon>
        <taxon>Ascomycota</taxon>
        <taxon>Pezizomycotina</taxon>
        <taxon>Leotiomycetes</taxon>
        <taxon>Helotiales</taxon>
        <taxon>Sclerotiniaceae</taxon>
        <taxon>Sclerotinia</taxon>
    </lineage>
</organism>
<dbReference type="OrthoDB" id="10547814at2759"/>
<comment type="caution">
    <text evidence="2">The sequence shown here is derived from an EMBL/GenBank/DDBJ whole genome shotgun (WGS) entry which is preliminary data.</text>
</comment>
<evidence type="ECO:0000256" key="1">
    <source>
        <dbReference type="SAM" id="MobiDB-lite"/>
    </source>
</evidence>
<proteinExistence type="predicted"/>
<keyword evidence="3" id="KW-1185">Reference proteome</keyword>